<evidence type="ECO:0000259" key="3">
    <source>
        <dbReference type="PROSITE" id="PS50075"/>
    </source>
</evidence>
<dbReference type="GO" id="GO:0031177">
    <property type="term" value="F:phosphopantetheine binding"/>
    <property type="evidence" value="ECO:0007669"/>
    <property type="project" value="InterPro"/>
</dbReference>
<gene>
    <name evidence="4" type="ORF">Vau01_097210</name>
</gene>
<keyword evidence="2" id="KW-0597">Phosphoprotein</keyword>
<comment type="caution">
    <text evidence="4">The sequence shown here is derived from an EMBL/GenBank/DDBJ whole genome shotgun (WGS) entry which is preliminary data.</text>
</comment>
<dbReference type="InterPro" id="IPR036736">
    <property type="entry name" value="ACP-like_sf"/>
</dbReference>
<proteinExistence type="predicted"/>
<dbReference type="Proteomes" id="UP000612585">
    <property type="component" value="Unassembled WGS sequence"/>
</dbReference>
<dbReference type="SUPFAM" id="SSF47336">
    <property type="entry name" value="ACP-like"/>
    <property type="match status" value="1"/>
</dbReference>
<dbReference type="InterPro" id="IPR009081">
    <property type="entry name" value="PP-bd_ACP"/>
</dbReference>
<dbReference type="InterPro" id="IPR020806">
    <property type="entry name" value="PKS_PP-bd"/>
</dbReference>
<sequence length="97" mass="10290">MPPVDAGLVHDRVATLVAQAVGATVADADDYFDVGGDSRRATLLVRAIQEEFRVPLSLRTFFEEPTVEALSGAVVRLLRSSEPPAPGQTDGVIDADL</sequence>
<name>A0A8J3ZHX0_9ACTN</name>
<organism evidence="4 5">
    <name type="scientific">Virgisporangium aurantiacum</name>
    <dbReference type="NCBI Taxonomy" id="175570"/>
    <lineage>
        <taxon>Bacteria</taxon>
        <taxon>Bacillati</taxon>
        <taxon>Actinomycetota</taxon>
        <taxon>Actinomycetes</taxon>
        <taxon>Micromonosporales</taxon>
        <taxon>Micromonosporaceae</taxon>
        <taxon>Virgisporangium</taxon>
    </lineage>
</organism>
<dbReference type="Gene3D" id="1.10.1200.10">
    <property type="entry name" value="ACP-like"/>
    <property type="match status" value="1"/>
</dbReference>
<evidence type="ECO:0000313" key="4">
    <source>
        <dbReference type="EMBL" id="GIJ62205.1"/>
    </source>
</evidence>
<dbReference type="Pfam" id="PF00550">
    <property type="entry name" value="PP-binding"/>
    <property type="match status" value="1"/>
</dbReference>
<dbReference type="RefSeq" id="WP_204007713.1">
    <property type="nucleotide sequence ID" value="NZ_BOPG01000076.1"/>
</dbReference>
<accession>A0A8J3ZHX0</accession>
<dbReference type="AlphaFoldDB" id="A0A8J3ZHX0"/>
<keyword evidence="1" id="KW-0596">Phosphopantetheine</keyword>
<evidence type="ECO:0000256" key="2">
    <source>
        <dbReference type="ARBA" id="ARBA00022553"/>
    </source>
</evidence>
<dbReference type="PROSITE" id="PS50075">
    <property type="entry name" value="CARRIER"/>
    <property type="match status" value="1"/>
</dbReference>
<dbReference type="EMBL" id="BOPG01000076">
    <property type="protein sequence ID" value="GIJ62205.1"/>
    <property type="molecule type" value="Genomic_DNA"/>
</dbReference>
<evidence type="ECO:0000313" key="5">
    <source>
        <dbReference type="Proteomes" id="UP000612585"/>
    </source>
</evidence>
<protein>
    <recommendedName>
        <fullName evidence="3">Carrier domain-containing protein</fullName>
    </recommendedName>
</protein>
<keyword evidence="5" id="KW-1185">Reference proteome</keyword>
<evidence type="ECO:0000256" key="1">
    <source>
        <dbReference type="ARBA" id="ARBA00022450"/>
    </source>
</evidence>
<feature type="domain" description="Carrier" evidence="3">
    <location>
        <begin position="3"/>
        <end position="78"/>
    </location>
</feature>
<reference evidence="4" key="1">
    <citation type="submission" date="2021-01" db="EMBL/GenBank/DDBJ databases">
        <title>Whole genome shotgun sequence of Virgisporangium aurantiacum NBRC 16421.</title>
        <authorList>
            <person name="Komaki H."/>
            <person name="Tamura T."/>
        </authorList>
    </citation>
    <scope>NUCLEOTIDE SEQUENCE</scope>
    <source>
        <strain evidence="4">NBRC 16421</strain>
    </source>
</reference>
<dbReference type="SMART" id="SM00823">
    <property type="entry name" value="PKS_PP"/>
    <property type="match status" value="1"/>
</dbReference>